<keyword evidence="2" id="KW-1185">Reference proteome</keyword>
<evidence type="ECO:0000313" key="1">
    <source>
        <dbReference type="EMBL" id="MBR0667943.1"/>
    </source>
</evidence>
<comment type="caution">
    <text evidence="1">The sequence shown here is derived from an EMBL/GenBank/DDBJ whole genome shotgun (WGS) entry which is preliminary data.</text>
</comment>
<accession>A0ABS5F666</accession>
<name>A0ABS5F666_9PROT</name>
<evidence type="ECO:0000313" key="2">
    <source>
        <dbReference type="Proteomes" id="UP001196870"/>
    </source>
</evidence>
<proteinExistence type="predicted"/>
<reference evidence="2" key="1">
    <citation type="journal article" date="2021" name="Syst. Appl. Microbiol.">
        <title>Roseomonas hellenica sp. nov., isolated from roots of wild-growing Alkanna tinctoria.</title>
        <authorList>
            <person name="Rat A."/>
            <person name="Naranjo H.D."/>
            <person name="Lebbe L."/>
            <person name="Cnockaert M."/>
            <person name="Krigas N."/>
            <person name="Grigoriadou K."/>
            <person name="Maloupa E."/>
            <person name="Willems A."/>
        </authorList>
    </citation>
    <scope>NUCLEOTIDE SEQUENCE [LARGE SCALE GENOMIC DNA]</scope>
    <source>
        <strain evidence="2">LMG 31523</strain>
    </source>
</reference>
<dbReference type="EMBL" id="JAAGBB010000044">
    <property type="protein sequence ID" value="MBR0667943.1"/>
    <property type="molecule type" value="Genomic_DNA"/>
</dbReference>
<dbReference type="Proteomes" id="UP001196870">
    <property type="component" value="Unassembled WGS sequence"/>
</dbReference>
<sequence length="105" mass="10919">MAWTLDARIPVHLIAPGDAVPEGAALLAEGADFAVPASGHAIGCACCLPRSPAAPAFDRLFLARVKGERSFTSVAARAETADGADAIRWALDHDPVVSSRFRLPA</sequence>
<organism evidence="1 2">
    <name type="scientific">Plastoroseomonas hellenica</name>
    <dbReference type="NCBI Taxonomy" id="2687306"/>
    <lineage>
        <taxon>Bacteria</taxon>
        <taxon>Pseudomonadati</taxon>
        <taxon>Pseudomonadota</taxon>
        <taxon>Alphaproteobacteria</taxon>
        <taxon>Acetobacterales</taxon>
        <taxon>Acetobacteraceae</taxon>
        <taxon>Plastoroseomonas</taxon>
    </lineage>
</organism>
<protein>
    <submittedName>
        <fullName evidence="1">Uncharacterized protein</fullName>
    </submittedName>
</protein>
<gene>
    <name evidence="1" type="ORF">GXW71_26545</name>
</gene>